<name>A0A1G6UPS0_PEPNI</name>
<dbReference type="PROSITE" id="PS51257">
    <property type="entry name" value="PROKAR_LIPOPROTEIN"/>
    <property type="match status" value="1"/>
</dbReference>
<organism evidence="2 3">
    <name type="scientific">Peptococcus niger</name>
    <dbReference type="NCBI Taxonomy" id="2741"/>
    <lineage>
        <taxon>Bacteria</taxon>
        <taxon>Bacillati</taxon>
        <taxon>Bacillota</taxon>
        <taxon>Clostridia</taxon>
        <taxon>Eubacteriales</taxon>
        <taxon>Peptococcaceae</taxon>
        <taxon>Peptococcus</taxon>
    </lineage>
</organism>
<feature type="transmembrane region" description="Helical" evidence="1">
    <location>
        <begin position="75"/>
        <end position="96"/>
    </location>
</feature>
<keyword evidence="1" id="KW-0812">Transmembrane</keyword>
<dbReference type="EMBL" id="FNAF01000003">
    <property type="protein sequence ID" value="SDD42555.1"/>
    <property type="molecule type" value="Genomic_DNA"/>
</dbReference>
<feature type="transmembrane region" description="Helical" evidence="1">
    <location>
        <begin position="41"/>
        <end position="63"/>
    </location>
</feature>
<protein>
    <submittedName>
        <fullName evidence="2">Uncharacterized protein</fullName>
    </submittedName>
</protein>
<proteinExistence type="predicted"/>
<keyword evidence="3" id="KW-1185">Reference proteome</keyword>
<dbReference type="AlphaFoldDB" id="A0A1G6UPS0"/>
<dbReference type="RefSeq" id="WP_091791363.1">
    <property type="nucleotide sequence ID" value="NZ_FNAF01000003.1"/>
</dbReference>
<evidence type="ECO:0000313" key="3">
    <source>
        <dbReference type="Proteomes" id="UP000198995"/>
    </source>
</evidence>
<feature type="transmembrane region" description="Helical" evidence="1">
    <location>
        <begin position="9"/>
        <end position="26"/>
    </location>
</feature>
<evidence type="ECO:0000313" key="2">
    <source>
        <dbReference type="EMBL" id="SDD42555.1"/>
    </source>
</evidence>
<evidence type="ECO:0000256" key="1">
    <source>
        <dbReference type="SAM" id="Phobius"/>
    </source>
</evidence>
<feature type="transmembrane region" description="Helical" evidence="1">
    <location>
        <begin position="116"/>
        <end position="134"/>
    </location>
</feature>
<dbReference type="Proteomes" id="UP000198995">
    <property type="component" value="Unassembled WGS sequence"/>
</dbReference>
<keyword evidence="1" id="KW-0472">Membrane</keyword>
<keyword evidence="1" id="KW-1133">Transmembrane helix</keyword>
<sequence>MKRRIFGQVGYLVVIIACFTLCRNLAEQSASWLQFDPRTLIFFKGFFSLLPWLIAGVLTARCLDVGAVSVSRAFLTLLNSLTAICLLFLCALPFIFFNISPAAFFNPLPADTTLQTVWYTTNYLLFICAMVNTLNQISKRTKK</sequence>
<gene>
    <name evidence="2" type="ORF">SAMN04489866_10399</name>
</gene>
<reference evidence="2 3" key="1">
    <citation type="submission" date="2016-10" db="EMBL/GenBank/DDBJ databases">
        <authorList>
            <person name="de Groot N.N."/>
        </authorList>
    </citation>
    <scope>NUCLEOTIDE SEQUENCE [LARGE SCALE GENOMIC DNA]</scope>
    <source>
        <strain evidence="2 3">DSM 20475</strain>
    </source>
</reference>
<accession>A0A1G6UPS0</accession>